<evidence type="ECO:0000313" key="1">
    <source>
        <dbReference type="EMBL" id="RKO93247.1"/>
    </source>
</evidence>
<dbReference type="AlphaFoldDB" id="A0A4V1ISE2"/>
<evidence type="ECO:0000313" key="2">
    <source>
        <dbReference type="Proteomes" id="UP000269721"/>
    </source>
</evidence>
<evidence type="ECO:0008006" key="3">
    <source>
        <dbReference type="Google" id="ProtNLM"/>
    </source>
</evidence>
<dbReference type="InterPro" id="IPR015422">
    <property type="entry name" value="PyrdxlP-dep_Trfase_small"/>
</dbReference>
<name>A0A4V1ISE2_9FUNG</name>
<dbReference type="SUPFAM" id="SSF53383">
    <property type="entry name" value="PLP-dependent transferases"/>
    <property type="match status" value="1"/>
</dbReference>
<dbReference type="InterPro" id="IPR015424">
    <property type="entry name" value="PyrdxlP-dep_Trfase"/>
</dbReference>
<accession>A0A4V1ISE2</accession>
<organism evidence="1 2">
    <name type="scientific">Blyttiomyces helicus</name>
    <dbReference type="NCBI Taxonomy" id="388810"/>
    <lineage>
        <taxon>Eukaryota</taxon>
        <taxon>Fungi</taxon>
        <taxon>Fungi incertae sedis</taxon>
        <taxon>Chytridiomycota</taxon>
        <taxon>Chytridiomycota incertae sedis</taxon>
        <taxon>Chytridiomycetes</taxon>
        <taxon>Chytridiomycetes incertae sedis</taxon>
        <taxon>Blyttiomyces</taxon>
    </lineage>
</organism>
<dbReference type="EMBL" id="KZ994315">
    <property type="protein sequence ID" value="RKO93247.1"/>
    <property type="molecule type" value="Genomic_DNA"/>
</dbReference>
<dbReference type="Proteomes" id="UP000269721">
    <property type="component" value="Unassembled WGS sequence"/>
</dbReference>
<gene>
    <name evidence="1" type="ORF">BDK51DRAFT_44796</name>
</gene>
<sequence>MSPIRRGRNAPTSHLATLLRARGFDVRPIRSPTVPRGTERVRVCIHTHNTEDEVVRLGAAIGESVVEMLSGGDRARL</sequence>
<protein>
    <recommendedName>
        <fullName evidence="3">Aminotransferase class I/classII domain-containing protein</fullName>
    </recommendedName>
</protein>
<dbReference type="Gene3D" id="3.90.1150.10">
    <property type="entry name" value="Aspartate Aminotransferase, domain 1"/>
    <property type="match status" value="1"/>
</dbReference>
<keyword evidence="2" id="KW-1185">Reference proteome</keyword>
<reference evidence="2" key="1">
    <citation type="journal article" date="2018" name="Nat. Microbiol.">
        <title>Leveraging single-cell genomics to expand the fungal tree of life.</title>
        <authorList>
            <person name="Ahrendt S.R."/>
            <person name="Quandt C.A."/>
            <person name="Ciobanu D."/>
            <person name="Clum A."/>
            <person name="Salamov A."/>
            <person name="Andreopoulos B."/>
            <person name="Cheng J.F."/>
            <person name="Woyke T."/>
            <person name="Pelin A."/>
            <person name="Henrissat B."/>
            <person name="Reynolds N.K."/>
            <person name="Benny G.L."/>
            <person name="Smith M.E."/>
            <person name="James T.Y."/>
            <person name="Grigoriev I.V."/>
        </authorList>
    </citation>
    <scope>NUCLEOTIDE SEQUENCE [LARGE SCALE GENOMIC DNA]</scope>
</reference>
<proteinExistence type="predicted"/>
<dbReference type="OrthoDB" id="2382073at2759"/>